<dbReference type="InterPro" id="IPR016032">
    <property type="entry name" value="Sig_transdc_resp-reg_C-effctor"/>
</dbReference>
<dbReference type="Gene3D" id="1.25.40.10">
    <property type="entry name" value="Tetratricopeptide repeat domain"/>
    <property type="match status" value="1"/>
</dbReference>
<accession>A0ABQ2RXK1</accession>
<dbReference type="SUPFAM" id="SSF48452">
    <property type="entry name" value="TPR-like"/>
    <property type="match status" value="1"/>
</dbReference>
<organism evidence="2 3">
    <name type="scientific">Deinococcus sedimenti</name>
    <dbReference type="NCBI Taxonomy" id="1867090"/>
    <lineage>
        <taxon>Bacteria</taxon>
        <taxon>Thermotogati</taxon>
        <taxon>Deinococcota</taxon>
        <taxon>Deinococci</taxon>
        <taxon>Deinococcales</taxon>
        <taxon>Deinococcaceae</taxon>
        <taxon>Deinococcus</taxon>
    </lineage>
</organism>
<comment type="caution">
    <text evidence="2">The sequence shown here is derived from an EMBL/GenBank/DDBJ whole genome shotgun (WGS) entry which is preliminary data.</text>
</comment>
<dbReference type="InterPro" id="IPR036388">
    <property type="entry name" value="WH-like_DNA-bd_sf"/>
</dbReference>
<evidence type="ECO:0000256" key="1">
    <source>
        <dbReference type="SAM" id="MobiDB-lite"/>
    </source>
</evidence>
<keyword evidence="3" id="KW-1185">Reference proteome</keyword>
<reference evidence="3" key="1">
    <citation type="journal article" date="2019" name="Int. J. Syst. Evol. Microbiol.">
        <title>The Global Catalogue of Microorganisms (GCM) 10K type strain sequencing project: providing services to taxonomists for standard genome sequencing and annotation.</title>
        <authorList>
            <consortium name="The Broad Institute Genomics Platform"/>
            <consortium name="The Broad Institute Genome Sequencing Center for Infectious Disease"/>
            <person name="Wu L."/>
            <person name="Ma J."/>
        </authorList>
    </citation>
    <scope>NUCLEOTIDE SEQUENCE [LARGE SCALE GENOMIC DNA]</scope>
    <source>
        <strain evidence="3">JCM 31405</strain>
    </source>
</reference>
<protein>
    <recommendedName>
        <fullName evidence="4">Bacterial transcriptional activator domain-containing protein</fullName>
    </recommendedName>
</protein>
<dbReference type="PANTHER" id="PTHR35807">
    <property type="entry name" value="TRANSCRIPTIONAL REGULATOR REDD-RELATED"/>
    <property type="match status" value="1"/>
</dbReference>
<proteinExistence type="predicted"/>
<dbReference type="InterPro" id="IPR051677">
    <property type="entry name" value="AfsR-DnrI-RedD_regulator"/>
</dbReference>
<dbReference type="SUPFAM" id="SSF46894">
    <property type="entry name" value="C-terminal effector domain of the bipartite response regulators"/>
    <property type="match status" value="1"/>
</dbReference>
<dbReference type="EMBL" id="BMQN01000001">
    <property type="protein sequence ID" value="GGR78406.1"/>
    <property type="molecule type" value="Genomic_DNA"/>
</dbReference>
<dbReference type="PANTHER" id="PTHR35807:SF2">
    <property type="entry name" value="TRANSCRIPTIONAL ACTIVATOR DOMAIN"/>
    <property type="match status" value="1"/>
</dbReference>
<dbReference type="Gene3D" id="1.10.10.10">
    <property type="entry name" value="Winged helix-like DNA-binding domain superfamily/Winged helix DNA-binding domain"/>
    <property type="match status" value="1"/>
</dbReference>
<evidence type="ECO:0000313" key="3">
    <source>
        <dbReference type="Proteomes" id="UP000644548"/>
    </source>
</evidence>
<feature type="compositionally biased region" description="Low complexity" evidence="1">
    <location>
        <begin position="51"/>
        <end position="66"/>
    </location>
</feature>
<gene>
    <name evidence="2" type="ORF">GCM10008960_01500</name>
</gene>
<dbReference type="InterPro" id="IPR011990">
    <property type="entry name" value="TPR-like_helical_dom_sf"/>
</dbReference>
<sequence>MRLTLQPTPQQASALNDTRTHISRLMNTLLVQARRNPDTPTDDLLRTQPDAPALPQATRRAAAQAAHDARHNTRGGLKGESYWLDARSLRINPTTGHVTLWTLQGRHTIPTRLGNYQRHLLTTGRVQGGRVTQARNGDWYVNVQLTTPTTPSPSLKTRPDPLSTRIDQLEREGNYGDIVQALQRRTLTSKQVGQLALALLETGETDAAEIRLLRASGDPGADARIHLGLSLLAAMRSGPEARQAHARRGLETQPDQVTRWWLICSYSRALVELGNAPEAQKLMANVLEEIPVSELRSRARALYFAQNVSASMDDFDSQDRYAREAVRLFDLLGGHSESLSLRLDLGYRLFFEGRPDEAFTMIHEVLRRAEELNDHRRDTAHLILGELYLLDEQFELACRHLTACLEIQKLQGSDRFNLLARALRAEGLWRLDQIDVSAFEREIEALRPAQEFDTVTQTFYLGLLAFEQHRFEHAEQCFERVARGVALFDGFRLRSHAFLTYCRWSKGWSLLEASADLLEVLTHIGGELALAIDADRLASLYAAFADQELGGGAARRLSLRARPVLRLQLLGEFSLQVNTTEVQIRLRKARELLALLVLRGPSTRDQLMTALWDGEARRELGSYFKQTVHALRDALRPLLPPGTEPVVWSGGQYRLTERFDVHSDALHLKRWGQLNRAHQRQLVDVIPGQFLPEASTEWAAEERDALESQWLALVMSVGQALQSVEPAAAAQVYLQATRLNPLFESAWMATAAAYDQAGLIQLARQTREAAKRHLHD</sequence>
<dbReference type="Proteomes" id="UP000644548">
    <property type="component" value="Unassembled WGS sequence"/>
</dbReference>
<evidence type="ECO:0008006" key="4">
    <source>
        <dbReference type="Google" id="ProtNLM"/>
    </source>
</evidence>
<feature type="region of interest" description="Disordered" evidence="1">
    <location>
        <begin position="34"/>
        <end position="77"/>
    </location>
</feature>
<evidence type="ECO:0000313" key="2">
    <source>
        <dbReference type="EMBL" id="GGR78406.1"/>
    </source>
</evidence>
<name>A0ABQ2RXK1_9DEIO</name>
<dbReference type="RefSeq" id="WP_189071270.1">
    <property type="nucleotide sequence ID" value="NZ_BMQN01000001.1"/>
</dbReference>